<evidence type="ECO:0000256" key="1">
    <source>
        <dbReference type="SAM" id="MobiDB-lite"/>
    </source>
</evidence>
<dbReference type="EMBL" id="JAQNDK010000002">
    <property type="protein sequence ID" value="MDC0680808.1"/>
    <property type="molecule type" value="Genomic_DNA"/>
</dbReference>
<dbReference type="RefSeq" id="WP_272097834.1">
    <property type="nucleotide sequence ID" value="NZ_JAQNDK010000002.1"/>
</dbReference>
<sequence>MAGPEPAKPFRGAIRTSVSTSTDGLVAGQEFSLFVTVQNPFEAPLSLCRVSTSLPAELIDVDRQWTEQRIERLEDRLAVIEGAARALAPGGDSLGSRLRRAVRRLLRRRPPGRGEAPRAPAIARDLRGAGGEAALAALHPPLRHSAGLRGRGPTAGAWSEDGEEGSTSPEGLLGDDAGAVRDAILSSGAPDPPTVLQAGNSTARSFTVRSRRTLWFRTASYRLLIEVEYEIDGASNVDTIEHVLKVSSSLASMICGAVLGGVGGWFAARGGAAPLDVETGFSLAVSLVLVVMAVVLLARKRDVQPIVAIEDFWGGVAVGFLIAYSGPRLFAGLFGLPAPAQPASSALI</sequence>
<evidence type="ECO:0000313" key="3">
    <source>
        <dbReference type="EMBL" id="MDC0680808.1"/>
    </source>
</evidence>
<gene>
    <name evidence="3" type="ORF">POL72_23920</name>
</gene>
<comment type="caution">
    <text evidence="3">The sequence shown here is derived from an EMBL/GenBank/DDBJ whole genome shotgun (WGS) entry which is preliminary data.</text>
</comment>
<name>A0ABT5C4E7_9BACT</name>
<protein>
    <submittedName>
        <fullName evidence="3">Uncharacterized protein</fullName>
    </submittedName>
</protein>
<feature type="transmembrane region" description="Helical" evidence="2">
    <location>
        <begin position="305"/>
        <end position="324"/>
    </location>
</feature>
<evidence type="ECO:0000256" key="2">
    <source>
        <dbReference type="SAM" id="Phobius"/>
    </source>
</evidence>
<keyword evidence="2" id="KW-1133">Transmembrane helix</keyword>
<feature type="region of interest" description="Disordered" evidence="1">
    <location>
        <begin position="144"/>
        <end position="173"/>
    </location>
</feature>
<evidence type="ECO:0000313" key="4">
    <source>
        <dbReference type="Proteomes" id="UP001217485"/>
    </source>
</evidence>
<proteinExistence type="predicted"/>
<dbReference type="Proteomes" id="UP001217485">
    <property type="component" value="Unassembled WGS sequence"/>
</dbReference>
<keyword evidence="4" id="KW-1185">Reference proteome</keyword>
<reference evidence="3 4" key="1">
    <citation type="submission" date="2023-01" db="EMBL/GenBank/DDBJ databases">
        <title>Minimal conservation of predation-associated metabolite biosynthetic gene clusters underscores biosynthetic potential of Myxococcota including descriptions for ten novel species: Archangium lansinium sp. nov., Myxococcus landrumus sp. nov., Nannocystis bai.</title>
        <authorList>
            <person name="Ahearne A."/>
            <person name="Stevens C."/>
            <person name="Dowd S."/>
        </authorList>
    </citation>
    <scope>NUCLEOTIDE SEQUENCE [LARGE SCALE GENOMIC DNA]</scope>
    <source>
        <strain evidence="3 4">WIWO2</strain>
    </source>
</reference>
<organism evidence="3 4">
    <name type="scientific">Sorangium atrum</name>
    <dbReference type="NCBI Taxonomy" id="2995308"/>
    <lineage>
        <taxon>Bacteria</taxon>
        <taxon>Pseudomonadati</taxon>
        <taxon>Myxococcota</taxon>
        <taxon>Polyangia</taxon>
        <taxon>Polyangiales</taxon>
        <taxon>Polyangiaceae</taxon>
        <taxon>Sorangium</taxon>
    </lineage>
</organism>
<feature type="transmembrane region" description="Helical" evidence="2">
    <location>
        <begin position="280"/>
        <end position="298"/>
    </location>
</feature>
<keyword evidence="2" id="KW-0472">Membrane</keyword>
<accession>A0ABT5C4E7</accession>
<keyword evidence="2" id="KW-0812">Transmembrane</keyword>